<protein>
    <submittedName>
        <fullName evidence="2">17476_t:CDS:1</fullName>
    </submittedName>
</protein>
<evidence type="ECO:0000313" key="3">
    <source>
        <dbReference type="Proteomes" id="UP000789396"/>
    </source>
</evidence>
<evidence type="ECO:0000256" key="1">
    <source>
        <dbReference type="SAM" id="MobiDB-lite"/>
    </source>
</evidence>
<dbReference type="AlphaFoldDB" id="A0A9N9NX38"/>
<feature type="compositionally biased region" description="Basic and acidic residues" evidence="1">
    <location>
        <begin position="93"/>
        <end position="102"/>
    </location>
</feature>
<feature type="non-terminal residue" evidence="2">
    <location>
        <position position="108"/>
    </location>
</feature>
<keyword evidence="3" id="KW-1185">Reference proteome</keyword>
<gene>
    <name evidence="2" type="ORF">RFULGI_LOCUS14890</name>
</gene>
<name>A0A9N9NX38_9GLOM</name>
<evidence type="ECO:0000313" key="2">
    <source>
        <dbReference type="EMBL" id="CAG8768665.1"/>
    </source>
</evidence>
<proteinExistence type="predicted"/>
<feature type="non-terminal residue" evidence="2">
    <location>
        <position position="1"/>
    </location>
</feature>
<comment type="caution">
    <text evidence="2">The sequence shown here is derived from an EMBL/GenBank/DDBJ whole genome shotgun (WGS) entry which is preliminary data.</text>
</comment>
<dbReference type="EMBL" id="CAJVPZ010045068">
    <property type="protein sequence ID" value="CAG8768665.1"/>
    <property type="molecule type" value="Genomic_DNA"/>
</dbReference>
<dbReference type="Proteomes" id="UP000789396">
    <property type="component" value="Unassembled WGS sequence"/>
</dbReference>
<accession>A0A9N9NX38</accession>
<organism evidence="2 3">
    <name type="scientific">Racocetra fulgida</name>
    <dbReference type="NCBI Taxonomy" id="60492"/>
    <lineage>
        <taxon>Eukaryota</taxon>
        <taxon>Fungi</taxon>
        <taxon>Fungi incertae sedis</taxon>
        <taxon>Mucoromycota</taxon>
        <taxon>Glomeromycotina</taxon>
        <taxon>Glomeromycetes</taxon>
        <taxon>Diversisporales</taxon>
        <taxon>Gigasporaceae</taxon>
        <taxon>Racocetra</taxon>
    </lineage>
</organism>
<feature type="compositionally biased region" description="Polar residues" evidence="1">
    <location>
        <begin position="77"/>
        <end position="88"/>
    </location>
</feature>
<sequence length="108" mass="12188">SLFVAYFSINLNSSSSNDLYIKFLQKLRPTFLELQRRIYKFLKNHCDKNLKIIPSTSTSVLYMDTSTSFFDDVAAPTKNTSTSASTKGIKSILRGEEKEIPNKGHTST</sequence>
<feature type="region of interest" description="Disordered" evidence="1">
    <location>
        <begin position="74"/>
        <end position="108"/>
    </location>
</feature>
<reference evidence="2" key="1">
    <citation type="submission" date="2021-06" db="EMBL/GenBank/DDBJ databases">
        <authorList>
            <person name="Kallberg Y."/>
            <person name="Tangrot J."/>
            <person name="Rosling A."/>
        </authorList>
    </citation>
    <scope>NUCLEOTIDE SEQUENCE</scope>
    <source>
        <strain evidence="2">IN212</strain>
    </source>
</reference>